<evidence type="ECO:0000256" key="4">
    <source>
        <dbReference type="ARBA" id="ARBA00023136"/>
    </source>
</evidence>
<dbReference type="Pfam" id="PF00520">
    <property type="entry name" value="Ion_trans"/>
    <property type="match status" value="1"/>
</dbReference>
<keyword evidence="2" id="KW-0812">Transmembrane</keyword>
<dbReference type="SUPFAM" id="SSF81324">
    <property type="entry name" value="Voltage-gated potassium channels"/>
    <property type="match status" value="1"/>
</dbReference>
<evidence type="ECO:0000313" key="8">
    <source>
        <dbReference type="Proteomes" id="UP001178507"/>
    </source>
</evidence>
<reference evidence="7" key="1">
    <citation type="submission" date="2023-08" db="EMBL/GenBank/DDBJ databases">
        <authorList>
            <person name="Chen Y."/>
            <person name="Shah S."/>
            <person name="Dougan E. K."/>
            <person name="Thang M."/>
            <person name="Chan C."/>
        </authorList>
    </citation>
    <scope>NUCLEOTIDE SEQUENCE</scope>
</reference>
<gene>
    <name evidence="7" type="ORF">EVOR1521_LOCUS9637</name>
</gene>
<feature type="non-terminal residue" evidence="7">
    <location>
        <position position="1"/>
    </location>
</feature>
<name>A0AA36I6X9_9DINO</name>
<organism evidence="7 8">
    <name type="scientific">Effrenium voratum</name>
    <dbReference type="NCBI Taxonomy" id="2562239"/>
    <lineage>
        <taxon>Eukaryota</taxon>
        <taxon>Sar</taxon>
        <taxon>Alveolata</taxon>
        <taxon>Dinophyceae</taxon>
        <taxon>Suessiales</taxon>
        <taxon>Symbiodiniaceae</taxon>
        <taxon>Effrenium</taxon>
    </lineage>
</organism>
<feature type="chain" id="PRO_5041246926" description="Ion transport domain-containing protein" evidence="5">
    <location>
        <begin position="23"/>
        <end position="65"/>
    </location>
</feature>
<feature type="signal peptide" evidence="5">
    <location>
        <begin position="1"/>
        <end position="22"/>
    </location>
</feature>
<dbReference type="Proteomes" id="UP001178507">
    <property type="component" value="Unassembled WGS sequence"/>
</dbReference>
<accession>A0AA36I6X9</accession>
<evidence type="ECO:0000256" key="3">
    <source>
        <dbReference type="ARBA" id="ARBA00022989"/>
    </source>
</evidence>
<protein>
    <recommendedName>
        <fullName evidence="6">Ion transport domain-containing protein</fullName>
    </recommendedName>
</protein>
<dbReference type="AlphaFoldDB" id="A0AA36I6X9"/>
<dbReference type="EMBL" id="CAUJNA010000881">
    <property type="protein sequence ID" value="CAJ1382206.1"/>
    <property type="molecule type" value="Genomic_DNA"/>
</dbReference>
<evidence type="ECO:0000256" key="2">
    <source>
        <dbReference type="ARBA" id="ARBA00022692"/>
    </source>
</evidence>
<comment type="subcellular location">
    <subcellularLocation>
        <location evidence="1">Membrane</location>
        <topology evidence="1">Multi-pass membrane protein</topology>
    </subcellularLocation>
</comment>
<dbReference type="InterPro" id="IPR005821">
    <property type="entry name" value="Ion_trans_dom"/>
</dbReference>
<keyword evidence="4" id="KW-0472">Membrane</keyword>
<sequence length="65" mass="7528">DWAWLLLDTTVVLTSLLEFVLELQLHAEGEAGSNGIFSNMRLLRVLRVAKITRALRIIRRRRGIR</sequence>
<evidence type="ECO:0000256" key="5">
    <source>
        <dbReference type="SAM" id="SignalP"/>
    </source>
</evidence>
<keyword evidence="3" id="KW-1133">Transmembrane helix</keyword>
<evidence type="ECO:0000313" key="7">
    <source>
        <dbReference type="EMBL" id="CAJ1382206.1"/>
    </source>
</evidence>
<feature type="domain" description="Ion transport" evidence="6">
    <location>
        <begin position="4"/>
        <end position="60"/>
    </location>
</feature>
<proteinExistence type="predicted"/>
<keyword evidence="8" id="KW-1185">Reference proteome</keyword>
<dbReference type="GO" id="GO:0016020">
    <property type="term" value="C:membrane"/>
    <property type="evidence" value="ECO:0007669"/>
    <property type="project" value="UniProtKB-SubCell"/>
</dbReference>
<evidence type="ECO:0000256" key="1">
    <source>
        <dbReference type="ARBA" id="ARBA00004141"/>
    </source>
</evidence>
<keyword evidence="5" id="KW-0732">Signal</keyword>
<comment type="caution">
    <text evidence="7">The sequence shown here is derived from an EMBL/GenBank/DDBJ whole genome shotgun (WGS) entry which is preliminary data.</text>
</comment>
<evidence type="ECO:0000259" key="6">
    <source>
        <dbReference type="Pfam" id="PF00520"/>
    </source>
</evidence>
<dbReference type="Gene3D" id="1.20.120.350">
    <property type="entry name" value="Voltage-gated potassium channels. Chain C"/>
    <property type="match status" value="1"/>
</dbReference>
<dbReference type="InterPro" id="IPR027359">
    <property type="entry name" value="Volt_channel_dom_sf"/>
</dbReference>